<evidence type="ECO:0000256" key="1">
    <source>
        <dbReference type="SAM" id="Phobius"/>
    </source>
</evidence>
<keyword evidence="1" id="KW-0812">Transmembrane</keyword>
<feature type="transmembrane region" description="Helical" evidence="1">
    <location>
        <begin position="39"/>
        <end position="62"/>
    </location>
</feature>
<name>A0A0V1EE25_TRIPS</name>
<keyword evidence="1" id="KW-0472">Membrane</keyword>
<dbReference type="Proteomes" id="UP000054632">
    <property type="component" value="Unassembled WGS sequence"/>
</dbReference>
<protein>
    <submittedName>
        <fullName evidence="2">Uncharacterized protein</fullName>
    </submittedName>
</protein>
<feature type="transmembrane region" description="Helical" evidence="1">
    <location>
        <begin position="7"/>
        <end position="27"/>
    </location>
</feature>
<dbReference type="EMBL" id="JYDR01000051">
    <property type="protein sequence ID" value="KRY71884.1"/>
    <property type="molecule type" value="Genomic_DNA"/>
</dbReference>
<gene>
    <name evidence="2" type="ORF">T4A_14110</name>
</gene>
<comment type="caution">
    <text evidence="2">The sequence shown here is derived from an EMBL/GenBank/DDBJ whole genome shotgun (WGS) entry which is preliminary data.</text>
</comment>
<evidence type="ECO:0000313" key="3">
    <source>
        <dbReference type="Proteomes" id="UP000054632"/>
    </source>
</evidence>
<sequence>MATDDVFICRLNNSLLCSCIPLFMFWWSVSAGFGLLNTIYVLADVSSLNTAGIGVSLLKLCFVKTPSFHFFKTSIYLHYNSFHDLSDASLPLSGRLSI</sequence>
<proteinExistence type="predicted"/>
<reference evidence="2 3" key="1">
    <citation type="submission" date="2015-01" db="EMBL/GenBank/DDBJ databases">
        <title>Evolution of Trichinella species and genotypes.</title>
        <authorList>
            <person name="Korhonen P.K."/>
            <person name="Edoardo P."/>
            <person name="Giuseppe L.R."/>
            <person name="Gasser R.B."/>
        </authorList>
    </citation>
    <scope>NUCLEOTIDE SEQUENCE [LARGE SCALE GENOMIC DNA]</scope>
    <source>
        <strain evidence="2">ISS13</strain>
    </source>
</reference>
<dbReference type="AlphaFoldDB" id="A0A0V1EE25"/>
<organism evidence="2 3">
    <name type="scientific">Trichinella pseudospiralis</name>
    <name type="common">Parasitic roundworm</name>
    <dbReference type="NCBI Taxonomy" id="6337"/>
    <lineage>
        <taxon>Eukaryota</taxon>
        <taxon>Metazoa</taxon>
        <taxon>Ecdysozoa</taxon>
        <taxon>Nematoda</taxon>
        <taxon>Enoplea</taxon>
        <taxon>Dorylaimia</taxon>
        <taxon>Trichinellida</taxon>
        <taxon>Trichinellidae</taxon>
        <taxon>Trichinella</taxon>
    </lineage>
</organism>
<accession>A0A0V1EE25</accession>
<evidence type="ECO:0000313" key="2">
    <source>
        <dbReference type="EMBL" id="KRY71884.1"/>
    </source>
</evidence>
<keyword evidence="1" id="KW-1133">Transmembrane helix</keyword>